<protein>
    <recommendedName>
        <fullName evidence="3">ParB/Sulfiredoxin domain-containing protein</fullName>
    </recommendedName>
</protein>
<comment type="caution">
    <text evidence="1">The sequence shown here is derived from an EMBL/GenBank/DDBJ whole genome shotgun (WGS) entry which is preliminary data.</text>
</comment>
<reference evidence="1 2" key="1">
    <citation type="submission" date="2019-11" db="EMBL/GenBank/DDBJ databases">
        <title>Winogradskyella ouciana sp. nov., isolated from the hadal seawater of the Mariana Trench.</title>
        <authorList>
            <person name="Liu R."/>
        </authorList>
    </citation>
    <scope>NUCLEOTIDE SEQUENCE [LARGE SCALE GENOMIC DNA]</scope>
    <source>
        <strain evidence="1 2">ZXX205</strain>
    </source>
</reference>
<dbReference type="AlphaFoldDB" id="A0A7K1GCJ4"/>
<evidence type="ECO:0000313" key="2">
    <source>
        <dbReference type="Proteomes" id="UP000447545"/>
    </source>
</evidence>
<dbReference type="Proteomes" id="UP000447545">
    <property type="component" value="Unassembled WGS sequence"/>
</dbReference>
<accession>A0A7K1GCJ4</accession>
<dbReference type="EMBL" id="WJYA01000005">
    <property type="protein sequence ID" value="MTE27020.1"/>
    <property type="molecule type" value="Genomic_DNA"/>
</dbReference>
<proteinExistence type="predicted"/>
<evidence type="ECO:0000313" key="1">
    <source>
        <dbReference type="EMBL" id="MTE27020.1"/>
    </source>
</evidence>
<dbReference type="RefSeq" id="WP_155089012.1">
    <property type="nucleotide sequence ID" value="NZ_WJYA01000005.1"/>
</dbReference>
<gene>
    <name evidence="1" type="ORF">F1003_08795</name>
</gene>
<sequence>MKLGYTLPEIQQHFTDLILNKERESKDKFHVPVNGIPELTEVYEVPLDLPRYRLNNTRTIALQEQYIASNDLKEDYFETNLLSDKLQEIQHGFLTKLIKRKGLKEYFQDAKNIQTDPLILTHEGFVISGNRRLCTFRELYYNSENGMSKYKHFERIRVVILPKITEEKIEYIEDYFEQQPDIQDEFTWTNKALGFEKRLKKHGYSVKDLANKTNVKKSSIEALLNKLSLAKEYLDFRGNSKAYDIIENDEYAFNELLKSRKKFLDNPVQKDIFQKLSFIALKNQDQISDRMYKNIPVIQEVIEDIQEEIETEFSNEIETIEYDNPNTDLFSEINIDNDNSFGVLKVIENQENENSIFSIVLDKVDEHKLLKREKKRKQEVLIKIQKANKELNGAYNIVNSETSKDGIEKQLDNIENVVTKLRDWLTND</sequence>
<name>A0A7K1GCJ4_9FLAO</name>
<evidence type="ECO:0008006" key="3">
    <source>
        <dbReference type="Google" id="ProtNLM"/>
    </source>
</evidence>
<keyword evidence="2" id="KW-1185">Reference proteome</keyword>
<organism evidence="1 2">
    <name type="scientific">Winogradskyella ouciana</name>
    <dbReference type="NCBI Taxonomy" id="2608631"/>
    <lineage>
        <taxon>Bacteria</taxon>
        <taxon>Pseudomonadati</taxon>
        <taxon>Bacteroidota</taxon>
        <taxon>Flavobacteriia</taxon>
        <taxon>Flavobacteriales</taxon>
        <taxon>Flavobacteriaceae</taxon>
        <taxon>Winogradskyella</taxon>
    </lineage>
</organism>